<gene>
    <name evidence="7" type="ORF">CLV25_10369</name>
</gene>
<dbReference type="SUPFAM" id="SSF46548">
    <property type="entry name" value="alpha-helical ferredoxin"/>
    <property type="match status" value="1"/>
</dbReference>
<name>A0A4R2EUS1_9BACT</name>
<evidence type="ECO:0000256" key="2">
    <source>
        <dbReference type="ARBA" id="ARBA00022723"/>
    </source>
</evidence>
<dbReference type="EMBL" id="SLWB01000003">
    <property type="protein sequence ID" value="TCN70554.1"/>
    <property type="molecule type" value="Genomic_DNA"/>
</dbReference>
<dbReference type="InterPro" id="IPR017896">
    <property type="entry name" value="4Fe4S_Fe-S-bd"/>
</dbReference>
<keyword evidence="1" id="KW-0004">4Fe-4S</keyword>
<dbReference type="AlphaFoldDB" id="A0A4R2EUS1"/>
<dbReference type="PROSITE" id="PS51379">
    <property type="entry name" value="4FE4S_FER_2"/>
    <property type="match status" value="1"/>
</dbReference>
<dbReference type="GO" id="GO:0046872">
    <property type="term" value="F:metal ion binding"/>
    <property type="evidence" value="ECO:0007669"/>
    <property type="project" value="UniProtKB-KW"/>
</dbReference>
<evidence type="ECO:0000256" key="3">
    <source>
        <dbReference type="ARBA" id="ARBA00023002"/>
    </source>
</evidence>
<dbReference type="PANTHER" id="PTHR43255">
    <property type="entry name" value="IRON-SULFUR-BINDING OXIDOREDUCTASE FADF-RELATED-RELATED"/>
    <property type="match status" value="1"/>
</dbReference>
<dbReference type="GO" id="GO:0051539">
    <property type="term" value="F:4 iron, 4 sulfur cluster binding"/>
    <property type="evidence" value="ECO:0007669"/>
    <property type="project" value="UniProtKB-KW"/>
</dbReference>
<proteinExistence type="predicted"/>
<dbReference type="InterPro" id="IPR051460">
    <property type="entry name" value="HdrC_iron-sulfur_subunit"/>
</dbReference>
<dbReference type="GO" id="GO:0005886">
    <property type="term" value="C:plasma membrane"/>
    <property type="evidence" value="ECO:0007669"/>
    <property type="project" value="TreeGrafter"/>
</dbReference>
<dbReference type="GO" id="GO:0016491">
    <property type="term" value="F:oxidoreductase activity"/>
    <property type="evidence" value="ECO:0007669"/>
    <property type="project" value="UniProtKB-KW"/>
</dbReference>
<dbReference type="OrthoDB" id="9769677at2"/>
<comment type="caution">
    <text evidence="7">The sequence shown here is derived from an EMBL/GenBank/DDBJ whole genome shotgun (WGS) entry which is preliminary data.</text>
</comment>
<dbReference type="Pfam" id="PF13183">
    <property type="entry name" value="Fer4_8"/>
    <property type="match status" value="1"/>
</dbReference>
<keyword evidence="5" id="KW-0411">Iron-sulfur</keyword>
<dbReference type="PROSITE" id="PS00198">
    <property type="entry name" value="4FE4S_FER_1"/>
    <property type="match status" value="1"/>
</dbReference>
<keyword evidence="8" id="KW-1185">Reference proteome</keyword>
<accession>A0A4R2EUS1</accession>
<dbReference type="RefSeq" id="WP_131838420.1">
    <property type="nucleotide sequence ID" value="NZ_SLWB01000003.1"/>
</dbReference>
<keyword evidence="2" id="KW-0479">Metal-binding</keyword>
<dbReference type="InterPro" id="IPR009051">
    <property type="entry name" value="Helical_ferredxn"/>
</dbReference>
<protein>
    <submittedName>
        <fullName evidence="7">Heterodisulfide reductase subunit C</fullName>
    </submittedName>
</protein>
<evidence type="ECO:0000256" key="4">
    <source>
        <dbReference type="ARBA" id="ARBA00023004"/>
    </source>
</evidence>
<evidence type="ECO:0000256" key="1">
    <source>
        <dbReference type="ARBA" id="ARBA00022485"/>
    </source>
</evidence>
<dbReference type="Gene3D" id="1.10.1060.10">
    <property type="entry name" value="Alpha-helical ferredoxin"/>
    <property type="match status" value="1"/>
</dbReference>
<keyword evidence="4" id="KW-0408">Iron</keyword>
<keyword evidence="3" id="KW-0560">Oxidoreductase</keyword>
<sequence length="235" mass="26795">MLYEELNKDIRFEEGINSCISCGTCTAICPAAQVYPYQPRAIAETVSTKDDKLIEELLKSETIWYCGECMSCKTRCPRGNAPGLIIMALRALSIKKGLFVESEKGRQQLVLKRTIGEWSYKYGYCVHVDHLNTEMFPELGPIFDFEKKHIDAFMERVGASYHQDKPGALRKIPQEALDEISSIFEVTGAHRQFQHIEKVSAVKAKEMNLELDESGIESDYVQHIYNFSNEEDHSI</sequence>
<evidence type="ECO:0000259" key="6">
    <source>
        <dbReference type="PROSITE" id="PS51379"/>
    </source>
</evidence>
<organism evidence="7 8">
    <name type="scientific">Acetobacteroides hydrogenigenes</name>
    <dbReference type="NCBI Taxonomy" id="979970"/>
    <lineage>
        <taxon>Bacteria</taxon>
        <taxon>Pseudomonadati</taxon>
        <taxon>Bacteroidota</taxon>
        <taxon>Bacteroidia</taxon>
        <taxon>Bacteroidales</taxon>
        <taxon>Rikenellaceae</taxon>
        <taxon>Acetobacteroides</taxon>
    </lineage>
</organism>
<reference evidence="7 8" key="1">
    <citation type="submission" date="2019-03" db="EMBL/GenBank/DDBJ databases">
        <title>Genomic Encyclopedia of Archaeal and Bacterial Type Strains, Phase II (KMG-II): from individual species to whole genera.</title>
        <authorList>
            <person name="Goeker M."/>
        </authorList>
    </citation>
    <scope>NUCLEOTIDE SEQUENCE [LARGE SCALE GENOMIC DNA]</scope>
    <source>
        <strain evidence="7 8">RL-C</strain>
    </source>
</reference>
<dbReference type="Proteomes" id="UP000294830">
    <property type="component" value="Unassembled WGS sequence"/>
</dbReference>
<dbReference type="InterPro" id="IPR017900">
    <property type="entry name" value="4Fe4S_Fe_S_CS"/>
</dbReference>
<feature type="domain" description="4Fe-4S ferredoxin-type" evidence="6">
    <location>
        <begin position="8"/>
        <end position="40"/>
    </location>
</feature>
<dbReference type="PANTHER" id="PTHR43255:SF1">
    <property type="entry name" value="IRON-SULFUR-BINDING OXIDOREDUCTASE FADF-RELATED"/>
    <property type="match status" value="1"/>
</dbReference>
<evidence type="ECO:0000256" key="5">
    <source>
        <dbReference type="ARBA" id="ARBA00023014"/>
    </source>
</evidence>
<evidence type="ECO:0000313" key="7">
    <source>
        <dbReference type="EMBL" id="TCN70554.1"/>
    </source>
</evidence>
<evidence type="ECO:0000313" key="8">
    <source>
        <dbReference type="Proteomes" id="UP000294830"/>
    </source>
</evidence>